<dbReference type="SUPFAM" id="SSF53335">
    <property type="entry name" value="S-adenosyl-L-methionine-dependent methyltransferases"/>
    <property type="match status" value="1"/>
</dbReference>
<dbReference type="EMBL" id="KN293993">
    <property type="protein sequence ID" value="EEH38177.2"/>
    <property type="molecule type" value="Genomic_DNA"/>
</dbReference>
<dbReference type="InterPro" id="IPR029063">
    <property type="entry name" value="SAM-dependent_MTases_sf"/>
</dbReference>
<dbReference type="Gene3D" id="3.40.50.150">
    <property type="entry name" value="Vaccinia Virus protein VP39"/>
    <property type="match status" value="1"/>
</dbReference>
<evidence type="ECO:0000313" key="3">
    <source>
        <dbReference type="Proteomes" id="UP000002059"/>
    </source>
</evidence>
<dbReference type="VEuPathDB" id="FungiDB:PAAG_01098"/>
<dbReference type="OrthoDB" id="61390at2759"/>
<dbReference type="AlphaFoldDB" id="C1GRF3"/>
<evidence type="ECO:0000256" key="1">
    <source>
        <dbReference type="SAM" id="MobiDB-lite"/>
    </source>
</evidence>
<dbReference type="RefSeq" id="XP_015701024.1">
    <property type="nucleotide sequence ID" value="XM_015844243.1"/>
</dbReference>
<dbReference type="OMA" id="KMQCAFA"/>
<gene>
    <name evidence="2" type="ORF">PAAG_01098</name>
</gene>
<dbReference type="GeneID" id="9100532"/>
<name>C1GRF3_PARBA</name>
<evidence type="ECO:0000313" key="2">
    <source>
        <dbReference type="EMBL" id="EEH38177.2"/>
    </source>
</evidence>
<dbReference type="HOGENOM" id="CLU_039068_3_0_1"/>
<keyword evidence="3" id="KW-1185">Reference proteome</keyword>
<protein>
    <recommendedName>
        <fullName evidence="4">Methyltransferase domain-containing protein</fullName>
    </recommendedName>
</protein>
<accession>C1GRF3</accession>
<evidence type="ECO:0008006" key="4">
    <source>
        <dbReference type="Google" id="ProtNLM"/>
    </source>
</evidence>
<sequence length="486" mass="54473">MDFQNVSHFSPSLTFILGLLTTPLLSRLLQAIIKQLLSLCLSGEGGGGAHAIAEKEHGLYSLDHGMLNLPSLVPEEMWMNMGYWKNTTEFPRACEALLDKILRTAGLDVQANTSDDIDIDYLIIAEKPQERQGGRKDGKDGDGAPTRKRRRVILDVGFGCGEQTLYLMKKREAGVSDRDDDDVAKGLSSTTQGRLEDPDCQASSPLFHHYIGMTIEKMQYEFAKSRVAEAGRKCNAATEENELVENGVNRGKGLSGGTVELFCGHAAKPSDWPEDIQRSISNAFRHTKHREGMEKKEIFRKETDEERYVLGLDTLYHFSPSRNELFKYSHSTLRASLLAFDLFLPPKPQSSSFLMTAKRMIDSLALRCLTPALSAPFSNFVTPAEYKTLLAKAGYAPEDIRFEDITDDVFPGLAAFFEQRTRELRALGLQGFTKWRISGWLFRWLAGGDVLRAGIIVAKWQRSPEDCANRKHSFDLQVQHPVEQSC</sequence>
<organism evidence="2 3">
    <name type="scientific">Paracoccidioides lutzii (strain ATCC MYA-826 / Pb01)</name>
    <name type="common">Paracoccidioides brasiliensis</name>
    <dbReference type="NCBI Taxonomy" id="502779"/>
    <lineage>
        <taxon>Eukaryota</taxon>
        <taxon>Fungi</taxon>
        <taxon>Dikarya</taxon>
        <taxon>Ascomycota</taxon>
        <taxon>Pezizomycotina</taxon>
        <taxon>Eurotiomycetes</taxon>
        <taxon>Eurotiomycetidae</taxon>
        <taxon>Onygenales</taxon>
        <taxon>Ajellomycetaceae</taxon>
        <taxon>Paracoccidioides</taxon>
    </lineage>
</organism>
<dbReference type="eggNOG" id="ENOG502S5S2">
    <property type="taxonomic scope" value="Eukaryota"/>
</dbReference>
<dbReference type="KEGG" id="pbl:PAAG_01098"/>
<dbReference type="Proteomes" id="UP000002059">
    <property type="component" value="Partially assembled WGS sequence"/>
</dbReference>
<dbReference type="STRING" id="502779.C1GRF3"/>
<proteinExistence type="predicted"/>
<feature type="region of interest" description="Disordered" evidence="1">
    <location>
        <begin position="177"/>
        <end position="201"/>
    </location>
</feature>
<reference evidence="2 3" key="1">
    <citation type="journal article" date="2011" name="PLoS Genet.">
        <title>Comparative genomic analysis of human fungal pathogens causing paracoccidioidomycosis.</title>
        <authorList>
            <person name="Desjardins C.A."/>
            <person name="Champion M.D."/>
            <person name="Holder J.W."/>
            <person name="Muszewska A."/>
            <person name="Goldberg J."/>
            <person name="Bailao A.M."/>
            <person name="Brigido M.M."/>
            <person name="Ferreira M.E."/>
            <person name="Garcia A.M."/>
            <person name="Grynberg M."/>
            <person name="Gujja S."/>
            <person name="Heiman D.I."/>
            <person name="Henn M.R."/>
            <person name="Kodira C.D."/>
            <person name="Leon-Narvaez H."/>
            <person name="Longo L.V."/>
            <person name="Ma L.J."/>
            <person name="Malavazi I."/>
            <person name="Matsuo A.L."/>
            <person name="Morais F.V."/>
            <person name="Pereira M."/>
            <person name="Rodriguez-Brito S."/>
            <person name="Sakthikumar S."/>
            <person name="Salem-Izacc S.M."/>
            <person name="Sykes S.M."/>
            <person name="Teixeira M.M."/>
            <person name="Vallejo M.C."/>
            <person name="Walter M.E."/>
            <person name="Yandava C."/>
            <person name="Young S."/>
            <person name="Zeng Q."/>
            <person name="Zucker J."/>
            <person name="Felipe M.S."/>
            <person name="Goldman G.H."/>
            <person name="Haas B.J."/>
            <person name="McEwen J.G."/>
            <person name="Nino-Vega G."/>
            <person name="Puccia R."/>
            <person name="San-Blas G."/>
            <person name="Soares C.M."/>
            <person name="Birren B.W."/>
            <person name="Cuomo C.A."/>
        </authorList>
    </citation>
    <scope>NUCLEOTIDE SEQUENCE [LARGE SCALE GENOMIC DNA]</scope>
    <source>
        <strain evidence="3">ATCC MYA-826 / Pb01</strain>
    </source>
</reference>